<evidence type="ECO:0000259" key="3">
    <source>
        <dbReference type="Pfam" id="PF02775"/>
    </source>
</evidence>
<evidence type="ECO:0000256" key="2">
    <source>
        <dbReference type="ARBA" id="ARBA00023052"/>
    </source>
</evidence>
<dbReference type="PROSITE" id="PS00187">
    <property type="entry name" value="TPP_ENZYMES"/>
    <property type="match status" value="1"/>
</dbReference>
<proteinExistence type="inferred from homology"/>
<dbReference type="EMBL" id="VBAN01000165">
    <property type="protein sequence ID" value="TMI82374.1"/>
    <property type="molecule type" value="Genomic_DNA"/>
</dbReference>
<dbReference type="GO" id="GO:0003984">
    <property type="term" value="F:acetolactate synthase activity"/>
    <property type="evidence" value="ECO:0007669"/>
    <property type="project" value="TreeGrafter"/>
</dbReference>
<dbReference type="PANTHER" id="PTHR18968">
    <property type="entry name" value="THIAMINE PYROPHOSPHATE ENZYMES"/>
    <property type="match status" value="1"/>
</dbReference>
<dbReference type="InterPro" id="IPR000399">
    <property type="entry name" value="TPP-bd_CS"/>
</dbReference>
<evidence type="ECO:0000313" key="4">
    <source>
        <dbReference type="EMBL" id="TMI82374.1"/>
    </source>
</evidence>
<sequence>MRAEWRDAAAPPPPGEPITAAWLTAQLGSMLARETIVVTELVTNAAGAARHLPRSVTGSFLAAGGSSLGWGLGASIGVKLARPESEVVCLLGDGSFLFGAPEAALWMSRQYQAPFLAVVYNNRGWAAVRDATARQHPAGFAARGGDFSSSFGDGVDFAAIARAAGGYGERIRSAPDLPAAVERARDAVRGGTPAVLDVLLPPV</sequence>
<keyword evidence="2" id="KW-0786">Thiamine pyrophosphate</keyword>
<dbReference type="GO" id="GO:0030976">
    <property type="term" value="F:thiamine pyrophosphate binding"/>
    <property type="evidence" value="ECO:0007669"/>
    <property type="project" value="InterPro"/>
</dbReference>
<dbReference type="Proteomes" id="UP000318093">
    <property type="component" value="Unassembled WGS sequence"/>
</dbReference>
<gene>
    <name evidence="4" type="ORF">E6H03_05645</name>
</gene>
<dbReference type="Pfam" id="PF02775">
    <property type="entry name" value="TPP_enzyme_C"/>
    <property type="match status" value="1"/>
</dbReference>
<dbReference type="GO" id="GO:0000287">
    <property type="term" value="F:magnesium ion binding"/>
    <property type="evidence" value="ECO:0007669"/>
    <property type="project" value="InterPro"/>
</dbReference>
<dbReference type="AlphaFoldDB" id="A0A537JFV1"/>
<dbReference type="SUPFAM" id="SSF52518">
    <property type="entry name" value="Thiamin diphosphate-binding fold (THDP-binding)"/>
    <property type="match status" value="1"/>
</dbReference>
<evidence type="ECO:0000256" key="1">
    <source>
        <dbReference type="ARBA" id="ARBA00007812"/>
    </source>
</evidence>
<name>A0A537JFV1_9BACT</name>
<dbReference type="InterPro" id="IPR029061">
    <property type="entry name" value="THDP-binding"/>
</dbReference>
<evidence type="ECO:0000313" key="5">
    <source>
        <dbReference type="Proteomes" id="UP000318093"/>
    </source>
</evidence>
<feature type="domain" description="Thiamine pyrophosphate enzyme TPP-binding" evidence="3">
    <location>
        <begin position="48"/>
        <end position="198"/>
    </location>
</feature>
<dbReference type="InterPro" id="IPR045229">
    <property type="entry name" value="TPP_enz"/>
</dbReference>
<dbReference type="Gene3D" id="3.40.50.970">
    <property type="match status" value="1"/>
</dbReference>
<dbReference type="CDD" id="cd02002">
    <property type="entry name" value="TPP_BFDC"/>
    <property type="match status" value="1"/>
</dbReference>
<protein>
    <recommendedName>
        <fullName evidence="3">Thiamine pyrophosphate enzyme TPP-binding domain-containing protein</fullName>
    </recommendedName>
</protein>
<accession>A0A537JFV1</accession>
<comment type="similarity">
    <text evidence="1">Belongs to the TPP enzyme family.</text>
</comment>
<organism evidence="4 5">
    <name type="scientific">Candidatus Segetimicrobium genomatis</name>
    <dbReference type="NCBI Taxonomy" id="2569760"/>
    <lineage>
        <taxon>Bacteria</taxon>
        <taxon>Bacillati</taxon>
        <taxon>Candidatus Sysuimicrobiota</taxon>
        <taxon>Candidatus Sysuimicrobiia</taxon>
        <taxon>Candidatus Sysuimicrobiales</taxon>
        <taxon>Candidatus Segetimicrobiaceae</taxon>
        <taxon>Candidatus Segetimicrobium</taxon>
    </lineage>
</organism>
<comment type="caution">
    <text evidence="4">The sequence shown here is derived from an EMBL/GenBank/DDBJ whole genome shotgun (WGS) entry which is preliminary data.</text>
</comment>
<reference evidence="4 5" key="1">
    <citation type="journal article" date="2019" name="Nat. Microbiol.">
        <title>Mediterranean grassland soil C-N compound turnover is dependent on rainfall and depth, and is mediated by genomically divergent microorganisms.</title>
        <authorList>
            <person name="Diamond S."/>
            <person name="Andeer P.F."/>
            <person name="Li Z."/>
            <person name="Crits-Christoph A."/>
            <person name="Burstein D."/>
            <person name="Anantharaman K."/>
            <person name="Lane K.R."/>
            <person name="Thomas B.C."/>
            <person name="Pan C."/>
            <person name="Northen T.R."/>
            <person name="Banfield J.F."/>
        </authorList>
    </citation>
    <scope>NUCLEOTIDE SEQUENCE [LARGE SCALE GENOMIC DNA]</scope>
    <source>
        <strain evidence="4">NP_6</strain>
    </source>
</reference>
<dbReference type="GO" id="GO:0050660">
    <property type="term" value="F:flavin adenine dinucleotide binding"/>
    <property type="evidence" value="ECO:0007669"/>
    <property type="project" value="TreeGrafter"/>
</dbReference>
<dbReference type="InterPro" id="IPR011766">
    <property type="entry name" value="TPP_enzyme_TPP-bd"/>
</dbReference>